<evidence type="ECO:0000256" key="4">
    <source>
        <dbReference type="ARBA" id="ARBA00023163"/>
    </source>
</evidence>
<dbReference type="PANTHER" id="PTHR43133:SF46">
    <property type="entry name" value="RNA POLYMERASE SIGMA-70 FACTOR ECF SUBFAMILY"/>
    <property type="match status" value="1"/>
</dbReference>
<gene>
    <name evidence="7" type="ORF">DSL64_13615</name>
</gene>
<feature type="domain" description="RNA polymerase sigma-70 region 2" evidence="5">
    <location>
        <begin position="26"/>
        <end position="90"/>
    </location>
</feature>
<dbReference type="InterPro" id="IPR014327">
    <property type="entry name" value="RNA_pol_sigma70_bacteroid"/>
</dbReference>
<dbReference type="Pfam" id="PF08281">
    <property type="entry name" value="Sigma70_r4_2"/>
    <property type="match status" value="1"/>
</dbReference>
<dbReference type="NCBIfam" id="TIGR02937">
    <property type="entry name" value="sigma70-ECF"/>
    <property type="match status" value="1"/>
</dbReference>
<evidence type="ECO:0000259" key="5">
    <source>
        <dbReference type="Pfam" id="PF04542"/>
    </source>
</evidence>
<name>A0A3D8YAX9_9BACT</name>
<proteinExistence type="inferred from homology"/>
<keyword evidence="8" id="KW-1185">Reference proteome</keyword>
<dbReference type="NCBIfam" id="TIGR02985">
    <property type="entry name" value="Sig70_bacteroi1"/>
    <property type="match status" value="1"/>
</dbReference>
<evidence type="ECO:0000313" key="8">
    <source>
        <dbReference type="Proteomes" id="UP000256373"/>
    </source>
</evidence>
<organism evidence="7 8">
    <name type="scientific">Dyadobacter luteus</name>
    <dbReference type="NCBI Taxonomy" id="2259619"/>
    <lineage>
        <taxon>Bacteria</taxon>
        <taxon>Pseudomonadati</taxon>
        <taxon>Bacteroidota</taxon>
        <taxon>Cytophagia</taxon>
        <taxon>Cytophagales</taxon>
        <taxon>Spirosomataceae</taxon>
        <taxon>Dyadobacter</taxon>
    </lineage>
</organism>
<dbReference type="PANTHER" id="PTHR43133">
    <property type="entry name" value="RNA POLYMERASE ECF-TYPE SIGMA FACTO"/>
    <property type="match status" value="1"/>
</dbReference>
<dbReference type="GO" id="GO:0003677">
    <property type="term" value="F:DNA binding"/>
    <property type="evidence" value="ECO:0007669"/>
    <property type="project" value="InterPro"/>
</dbReference>
<dbReference type="SUPFAM" id="SSF88946">
    <property type="entry name" value="Sigma2 domain of RNA polymerase sigma factors"/>
    <property type="match status" value="1"/>
</dbReference>
<dbReference type="InterPro" id="IPR013324">
    <property type="entry name" value="RNA_pol_sigma_r3/r4-like"/>
</dbReference>
<dbReference type="Proteomes" id="UP000256373">
    <property type="component" value="Unassembled WGS sequence"/>
</dbReference>
<reference evidence="7 8" key="1">
    <citation type="submission" date="2018-07" db="EMBL/GenBank/DDBJ databases">
        <title>Dyadobacter roseus sp. nov., isolated from rose rhizosphere soil.</title>
        <authorList>
            <person name="Chen L."/>
        </authorList>
    </citation>
    <scope>NUCLEOTIDE SEQUENCE [LARGE SCALE GENOMIC DNA]</scope>
    <source>
        <strain evidence="7 8">RS19</strain>
    </source>
</reference>
<dbReference type="InterPro" id="IPR013249">
    <property type="entry name" value="RNA_pol_sigma70_r4_t2"/>
</dbReference>
<accession>A0A3D8YAX9</accession>
<dbReference type="InterPro" id="IPR036388">
    <property type="entry name" value="WH-like_DNA-bd_sf"/>
</dbReference>
<evidence type="ECO:0000256" key="1">
    <source>
        <dbReference type="ARBA" id="ARBA00010641"/>
    </source>
</evidence>
<dbReference type="EMBL" id="QNUL01000009">
    <property type="protein sequence ID" value="REA60934.1"/>
    <property type="molecule type" value="Genomic_DNA"/>
</dbReference>
<evidence type="ECO:0000313" key="7">
    <source>
        <dbReference type="EMBL" id="REA60934.1"/>
    </source>
</evidence>
<dbReference type="InterPro" id="IPR039425">
    <property type="entry name" value="RNA_pol_sigma-70-like"/>
</dbReference>
<dbReference type="InterPro" id="IPR007627">
    <property type="entry name" value="RNA_pol_sigma70_r2"/>
</dbReference>
<dbReference type="InterPro" id="IPR013325">
    <property type="entry name" value="RNA_pol_sigma_r2"/>
</dbReference>
<dbReference type="Gene3D" id="1.10.10.10">
    <property type="entry name" value="Winged helix-like DNA-binding domain superfamily/Winged helix DNA-binding domain"/>
    <property type="match status" value="1"/>
</dbReference>
<feature type="domain" description="RNA polymerase sigma factor 70 region 4 type 2" evidence="6">
    <location>
        <begin position="126"/>
        <end position="172"/>
    </location>
</feature>
<evidence type="ECO:0000256" key="2">
    <source>
        <dbReference type="ARBA" id="ARBA00023015"/>
    </source>
</evidence>
<dbReference type="Gene3D" id="1.10.1740.10">
    <property type="match status" value="1"/>
</dbReference>
<keyword evidence="2" id="KW-0805">Transcription regulation</keyword>
<dbReference type="InterPro" id="IPR014284">
    <property type="entry name" value="RNA_pol_sigma-70_dom"/>
</dbReference>
<keyword evidence="4" id="KW-0804">Transcription</keyword>
<dbReference type="GO" id="GO:0006352">
    <property type="term" value="P:DNA-templated transcription initiation"/>
    <property type="evidence" value="ECO:0007669"/>
    <property type="project" value="InterPro"/>
</dbReference>
<dbReference type="OrthoDB" id="679904at2"/>
<protein>
    <submittedName>
        <fullName evidence="7">RNA polymerase sigma-70 factor</fullName>
    </submittedName>
</protein>
<evidence type="ECO:0000259" key="6">
    <source>
        <dbReference type="Pfam" id="PF08281"/>
    </source>
</evidence>
<dbReference type="SUPFAM" id="SSF88659">
    <property type="entry name" value="Sigma3 and sigma4 domains of RNA polymerase sigma factors"/>
    <property type="match status" value="1"/>
</dbReference>
<comment type="similarity">
    <text evidence="1">Belongs to the sigma-70 factor family. ECF subfamily.</text>
</comment>
<dbReference type="GO" id="GO:0016987">
    <property type="term" value="F:sigma factor activity"/>
    <property type="evidence" value="ECO:0007669"/>
    <property type="project" value="UniProtKB-KW"/>
</dbReference>
<sequence length="191" mass="22730">MQEVFVSDSELIDLLREGDENAFQEIYRRYWHKLYMVAARKAELEEDAEEIVQDIFVDLWERRGQVEIVELNKFLFSAVKYKVLNHIRSKMIRQEYSRETVRILGEKHSSTEEELALADLRQALKYGMAQLPLKSQEIFRLNRLEGLSVKEIAARLHIPERTIEYHITQSIRTMRVHLKDFILFVLVCFSI</sequence>
<dbReference type="AlphaFoldDB" id="A0A3D8YAX9"/>
<dbReference type="RefSeq" id="WP_115831456.1">
    <property type="nucleotide sequence ID" value="NZ_QNUL01000009.1"/>
</dbReference>
<keyword evidence="3" id="KW-0731">Sigma factor</keyword>
<dbReference type="Pfam" id="PF04542">
    <property type="entry name" value="Sigma70_r2"/>
    <property type="match status" value="1"/>
</dbReference>
<evidence type="ECO:0000256" key="3">
    <source>
        <dbReference type="ARBA" id="ARBA00023082"/>
    </source>
</evidence>
<comment type="caution">
    <text evidence="7">The sequence shown here is derived from an EMBL/GenBank/DDBJ whole genome shotgun (WGS) entry which is preliminary data.</text>
</comment>